<dbReference type="EMBL" id="CP147711">
    <property type="protein sequence ID" value="WXC76402.1"/>
    <property type="molecule type" value="Genomic_DNA"/>
</dbReference>
<evidence type="ECO:0000313" key="3">
    <source>
        <dbReference type="Proteomes" id="UP001432046"/>
    </source>
</evidence>
<evidence type="ECO:0000313" key="1">
    <source>
        <dbReference type="EMBL" id="NVI45493.1"/>
    </source>
</evidence>
<accession>A0A974A228</accession>
<sequence>MKADRRFHAVKQHANSEFTCLARANDRSGRIEGSLHSTSAEFAQVDPIADLKNWLFGWQMIEAAQLKNLDP</sequence>
<reference evidence="2" key="2">
    <citation type="journal article" date="2021" name="Int. J. Syst. Evol. Microbiol.">
        <title>Bradyrhizobium septentrionale sp. nov. (sv. septentrionale) and Bradyrhizobium quebecense sp. nov. (sv. septentrionale) associated with legumes native to Canada possess rearranged symbiosis genes and numerous insertion sequences.</title>
        <authorList>
            <person name="Bromfield E.S.P."/>
            <person name="Cloutier S."/>
        </authorList>
    </citation>
    <scope>NUCLEOTIDE SEQUENCE</scope>
    <source>
        <strain evidence="2">5S5</strain>
    </source>
</reference>
<organism evidence="1">
    <name type="scientific">Bradyrhizobium septentrionale</name>
    <dbReference type="NCBI Taxonomy" id="1404411"/>
    <lineage>
        <taxon>Bacteria</taxon>
        <taxon>Pseudomonadati</taxon>
        <taxon>Pseudomonadota</taxon>
        <taxon>Alphaproteobacteria</taxon>
        <taxon>Hyphomicrobiales</taxon>
        <taxon>Nitrobacteraceae</taxon>
        <taxon>Bradyrhizobium</taxon>
    </lineage>
</organism>
<dbReference type="AlphaFoldDB" id="A0A974A228"/>
<dbReference type="EMBL" id="JAAOLE020000001">
    <property type="protein sequence ID" value="NVI45493.1"/>
    <property type="molecule type" value="Genomic_DNA"/>
</dbReference>
<proteinExistence type="predicted"/>
<dbReference type="Proteomes" id="UP001432046">
    <property type="component" value="Chromosome"/>
</dbReference>
<reference evidence="2" key="3">
    <citation type="submission" date="2024-03" db="EMBL/GenBank/DDBJ databases">
        <authorList>
            <person name="Bromfield E.S.P."/>
            <person name="Cloutier S."/>
        </authorList>
    </citation>
    <scope>NUCLEOTIDE SEQUENCE</scope>
    <source>
        <strain evidence="2">5S5</strain>
    </source>
</reference>
<protein>
    <submittedName>
        <fullName evidence="1">Uncharacterized protein</fullName>
    </submittedName>
</protein>
<keyword evidence="3" id="KW-1185">Reference proteome</keyword>
<dbReference type="RefSeq" id="WP_166204954.1">
    <property type="nucleotide sequence ID" value="NZ_CP088285.1"/>
</dbReference>
<gene>
    <name evidence="1" type="ORF">HAP48_021495</name>
    <name evidence="2" type="ORF">WDK88_23105</name>
</gene>
<reference evidence="1" key="1">
    <citation type="submission" date="2020-06" db="EMBL/GenBank/DDBJ databases">
        <title>Whole Genome Sequence of Bradyrhizobium sp. Strain 1S1.</title>
        <authorList>
            <person name="Bromfield E.S.P."/>
            <person name="Cloutier S."/>
        </authorList>
    </citation>
    <scope>NUCLEOTIDE SEQUENCE [LARGE SCALE GENOMIC DNA]</scope>
    <source>
        <strain evidence="1">1S1</strain>
    </source>
</reference>
<name>A0A974A228_9BRAD</name>
<evidence type="ECO:0000313" key="2">
    <source>
        <dbReference type="EMBL" id="WXC76402.1"/>
    </source>
</evidence>